<dbReference type="RefSeq" id="WP_261293851.1">
    <property type="nucleotide sequence ID" value="NZ_JANQBK010000004.1"/>
</dbReference>
<dbReference type="EMBL" id="JBHRXP010000001">
    <property type="protein sequence ID" value="MFC3578737.1"/>
    <property type="molecule type" value="Genomic_DNA"/>
</dbReference>
<feature type="domain" description="General stress protein FMN-binding split barrel" evidence="1">
    <location>
        <begin position="6"/>
        <end position="137"/>
    </location>
</feature>
<reference evidence="3" key="1">
    <citation type="journal article" date="2019" name="Int. J. Syst. Evol. Microbiol.">
        <title>The Global Catalogue of Microorganisms (GCM) 10K type strain sequencing project: providing services to taxonomists for standard genome sequencing and annotation.</title>
        <authorList>
            <consortium name="The Broad Institute Genomics Platform"/>
            <consortium name="The Broad Institute Genome Sequencing Center for Infectious Disease"/>
            <person name="Wu L."/>
            <person name="Ma J."/>
        </authorList>
    </citation>
    <scope>NUCLEOTIDE SEQUENCE [LARGE SCALE GENOMIC DNA]</scope>
    <source>
        <strain evidence="3">KCTC 42739</strain>
    </source>
</reference>
<organism evidence="2 3">
    <name type="scientific">Sphingomonas hylomeconis</name>
    <dbReference type="NCBI Taxonomy" id="1395958"/>
    <lineage>
        <taxon>Bacteria</taxon>
        <taxon>Pseudomonadati</taxon>
        <taxon>Pseudomonadota</taxon>
        <taxon>Alphaproteobacteria</taxon>
        <taxon>Sphingomonadales</taxon>
        <taxon>Sphingomonadaceae</taxon>
        <taxon>Sphingomonas</taxon>
    </lineage>
</organism>
<dbReference type="PANTHER" id="PTHR34818">
    <property type="entry name" value="PROTEIN BLI-3"/>
    <property type="match status" value="1"/>
</dbReference>
<dbReference type="Gene3D" id="2.30.110.10">
    <property type="entry name" value="Electron Transport, Fmn-binding Protein, Chain A"/>
    <property type="match status" value="1"/>
</dbReference>
<accession>A0ABV7SR64</accession>
<dbReference type="InterPro" id="IPR038725">
    <property type="entry name" value="YdaG_split_barrel_FMN-bd"/>
</dbReference>
<keyword evidence="3" id="KW-1185">Reference proteome</keyword>
<dbReference type="Proteomes" id="UP001595713">
    <property type="component" value="Unassembled WGS sequence"/>
</dbReference>
<dbReference type="InterPro" id="IPR012349">
    <property type="entry name" value="Split_barrel_FMN-bd"/>
</dbReference>
<dbReference type="Pfam" id="PF16242">
    <property type="entry name" value="Pyrid_ox_like"/>
    <property type="match status" value="1"/>
</dbReference>
<evidence type="ECO:0000313" key="2">
    <source>
        <dbReference type="EMBL" id="MFC3578737.1"/>
    </source>
</evidence>
<evidence type="ECO:0000259" key="1">
    <source>
        <dbReference type="Pfam" id="PF16242"/>
    </source>
</evidence>
<name>A0ABV7SR64_9SPHN</name>
<gene>
    <name evidence="2" type="ORF">ACFONA_01050</name>
</gene>
<comment type="caution">
    <text evidence="2">The sequence shown here is derived from an EMBL/GenBank/DDBJ whole genome shotgun (WGS) entry which is preliminary data.</text>
</comment>
<dbReference type="InterPro" id="IPR052917">
    <property type="entry name" value="Stress-Dev_Protein"/>
</dbReference>
<sequence length="149" mass="16476">MPKTLHDIAEAMKDIDFAMLSTRTDNDAIAARPMSNNREVDYDGDSWYFTTDDTRMVKDITAAPNVSLSFQGKAGMLGLRPFFVAIEGRADLIRDKAAFAEHWTSGLDRWFPQVVDTPGLVLIKVVGVRAHYWDGEDEGEIVLKGGGPA</sequence>
<proteinExistence type="predicted"/>
<dbReference type="PANTHER" id="PTHR34818:SF1">
    <property type="entry name" value="PROTEIN BLI-3"/>
    <property type="match status" value="1"/>
</dbReference>
<protein>
    <submittedName>
        <fullName evidence="2">Pyridoxamine 5'-phosphate oxidase family protein</fullName>
    </submittedName>
</protein>
<dbReference type="SUPFAM" id="SSF50475">
    <property type="entry name" value="FMN-binding split barrel"/>
    <property type="match status" value="1"/>
</dbReference>
<evidence type="ECO:0000313" key="3">
    <source>
        <dbReference type="Proteomes" id="UP001595713"/>
    </source>
</evidence>